<dbReference type="RefSeq" id="WP_089808942.1">
    <property type="nucleotide sequence ID" value="NZ_FOYT01000002.1"/>
</dbReference>
<gene>
    <name evidence="1" type="ORF">SAMN04487947_2996</name>
</gene>
<dbReference type="GO" id="GO:0006974">
    <property type="term" value="P:DNA damage response"/>
    <property type="evidence" value="ECO:0007669"/>
    <property type="project" value="TreeGrafter"/>
</dbReference>
<dbReference type="AlphaFoldDB" id="A0A1I6I7C1"/>
<dbReference type="Proteomes" id="UP000198531">
    <property type="component" value="Unassembled WGS sequence"/>
</dbReference>
<name>A0A1I6I7C1_9EURY</name>
<dbReference type="Pfam" id="PF04402">
    <property type="entry name" value="SIMPL"/>
    <property type="match status" value="1"/>
</dbReference>
<dbReference type="EMBL" id="FOYT01000002">
    <property type="protein sequence ID" value="SFR62616.1"/>
    <property type="molecule type" value="Genomic_DNA"/>
</dbReference>
<reference evidence="2" key="1">
    <citation type="submission" date="2016-10" db="EMBL/GenBank/DDBJ databases">
        <authorList>
            <person name="Varghese N."/>
            <person name="Submissions S."/>
        </authorList>
    </citation>
    <scope>NUCLEOTIDE SEQUENCE [LARGE SCALE GENOMIC DNA]</scope>
    <source>
        <strain evidence="2">CGMCC 1.7736</strain>
    </source>
</reference>
<proteinExistence type="predicted"/>
<dbReference type="InterPro" id="IPR052022">
    <property type="entry name" value="26kDa_periplasmic_antigen"/>
</dbReference>
<organism evidence="1 2">
    <name type="scientific">Halogeometricum rufum</name>
    <dbReference type="NCBI Taxonomy" id="553469"/>
    <lineage>
        <taxon>Archaea</taxon>
        <taxon>Methanobacteriati</taxon>
        <taxon>Methanobacteriota</taxon>
        <taxon>Stenosarchaea group</taxon>
        <taxon>Halobacteria</taxon>
        <taxon>Halobacteriales</taxon>
        <taxon>Haloferacaceae</taxon>
        <taxon>Halogeometricum</taxon>
    </lineage>
</organism>
<dbReference type="OrthoDB" id="12132at2157"/>
<dbReference type="STRING" id="553469.SAMN04487947_2996"/>
<keyword evidence="2" id="KW-1185">Reference proteome</keyword>
<dbReference type="Gene3D" id="3.30.70.2970">
    <property type="entry name" value="Protein of unknown function (DUF541), domain 2"/>
    <property type="match status" value="1"/>
</dbReference>
<sequence length="257" mass="26503">MQRRFRTVVLPVTLAALLALSGCLAPLQADGGADDASAQQVANAQQLSDAPGRTITVSGDGEVSTEADLAVLTVAVTATASSADDARAQVAERSETMRQALRDAGVPDDAVTTAHFRVGPQYNYDGKERNVTGYQAIHAYTIEVAPDRAGEVIDVAVGNGADEVQQVTFTLTDETRADLREEALRAAMDAARTDADTLADAANLSIAGVHSVSTSGGFNPVGTRVAYETADAGGASTSFEPGPVTVTATVSVTYEAE</sequence>
<protein>
    <recommendedName>
        <fullName evidence="3">SIMPL domain-containing protein</fullName>
    </recommendedName>
</protein>
<evidence type="ECO:0008006" key="3">
    <source>
        <dbReference type="Google" id="ProtNLM"/>
    </source>
</evidence>
<evidence type="ECO:0000313" key="1">
    <source>
        <dbReference type="EMBL" id="SFR62616.1"/>
    </source>
</evidence>
<dbReference type="Gene3D" id="3.30.110.170">
    <property type="entry name" value="Protein of unknown function (DUF541), domain 1"/>
    <property type="match status" value="1"/>
</dbReference>
<dbReference type="InterPro" id="IPR007497">
    <property type="entry name" value="SIMPL/DUF541"/>
</dbReference>
<accession>A0A1I6I7C1</accession>
<evidence type="ECO:0000313" key="2">
    <source>
        <dbReference type="Proteomes" id="UP000198531"/>
    </source>
</evidence>
<dbReference type="PANTHER" id="PTHR34387:SF2">
    <property type="entry name" value="SLR1258 PROTEIN"/>
    <property type="match status" value="1"/>
</dbReference>
<dbReference type="PROSITE" id="PS51257">
    <property type="entry name" value="PROKAR_LIPOPROTEIN"/>
    <property type="match status" value="1"/>
</dbReference>
<dbReference type="PANTHER" id="PTHR34387">
    <property type="entry name" value="SLR1258 PROTEIN"/>
    <property type="match status" value="1"/>
</dbReference>